<reference evidence="1" key="1">
    <citation type="submission" date="2021-01" db="EMBL/GenBank/DDBJ databases">
        <title>Whole genome shotgun sequence of Planotetraspora silvatica NBRC 100141.</title>
        <authorList>
            <person name="Komaki H."/>
            <person name="Tamura T."/>
        </authorList>
    </citation>
    <scope>NUCLEOTIDE SEQUENCE</scope>
    <source>
        <strain evidence="1">NBRC 100141</strain>
    </source>
</reference>
<dbReference type="Proteomes" id="UP000644610">
    <property type="component" value="Unassembled WGS sequence"/>
</dbReference>
<dbReference type="EMBL" id="BOOQ01000050">
    <property type="protein sequence ID" value="GII50237.1"/>
    <property type="molecule type" value="Genomic_DNA"/>
</dbReference>
<sequence length="115" mass="12959">MMWPVCCLRFPVVTACLWREAGEDRWRVGEIEYPDGESDPDGSTHLFALLVDPSPEVFQRFAEDYYDVPVDLDAVRHVYALRPLTQEVVTALNADLKLEDLAEDLAASRYPSAAA</sequence>
<keyword evidence="2" id="KW-1185">Reference proteome</keyword>
<dbReference type="AlphaFoldDB" id="A0A8J3US07"/>
<comment type="caution">
    <text evidence="1">The sequence shown here is derived from an EMBL/GenBank/DDBJ whole genome shotgun (WGS) entry which is preliminary data.</text>
</comment>
<proteinExistence type="predicted"/>
<organism evidence="1 2">
    <name type="scientific">Planotetraspora silvatica</name>
    <dbReference type="NCBI Taxonomy" id="234614"/>
    <lineage>
        <taxon>Bacteria</taxon>
        <taxon>Bacillati</taxon>
        <taxon>Actinomycetota</taxon>
        <taxon>Actinomycetes</taxon>
        <taxon>Streptosporangiales</taxon>
        <taxon>Streptosporangiaceae</taxon>
        <taxon>Planotetraspora</taxon>
    </lineage>
</organism>
<protein>
    <submittedName>
        <fullName evidence="1">Uncharacterized protein</fullName>
    </submittedName>
</protein>
<gene>
    <name evidence="1" type="ORF">Psi02_66610</name>
</gene>
<name>A0A8J3US07_9ACTN</name>
<evidence type="ECO:0000313" key="2">
    <source>
        <dbReference type="Proteomes" id="UP000644610"/>
    </source>
</evidence>
<evidence type="ECO:0000313" key="1">
    <source>
        <dbReference type="EMBL" id="GII50237.1"/>
    </source>
</evidence>
<accession>A0A8J3US07</accession>